<feature type="domain" description="Glycosyltransferase 2-like" evidence="1">
    <location>
        <begin position="6"/>
        <end position="167"/>
    </location>
</feature>
<dbReference type="Pfam" id="PF00535">
    <property type="entry name" value="Glycos_transf_2"/>
    <property type="match status" value="1"/>
</dbReference>
<evidence type="ECO:0000313" key="3">
    <source>
        <dbReference type="Proteomes" id="UP000061809"/>
    </source>
</evidence>
<sequence>MQEGISVILPTLNRANYLATTVDCLMKQDFGLPYEIIIVDQSESINDVMVGRAKDSSPFIRYYHVTEFRGLPEARNFGVQHAQYAYILFLDDDIECGNNLLKEHYKFLAQPDIAIVAGGCTEKFKKNPKSRNTGKFHFYKATPERGFHVKDKKYVDHGGGGNYSIRKDVFLKVGGVDEFLNYGSALYEETEICLRVKAFGYKVFYNYDAHVWHLAADSGGCRVPDINHYITSLVHNRALLISRHLKWYHKPTAYLYLLRLVASYAFTYRNPGLFRLFAKAYKEGYKKGKLTPKYTQYADI</sequence>
<dbReference type="KEGG" id="bcel:BcellWH2_00190"/>
<dbReference type="SUPFAM" id="SSF53448">
    <property type="entry name" value="Nucleotide-diphospho-sugar transferases"/>
    <property type="match status" value="1"/>
</dbReference>
<dbReference type="Gene3D" id="3.90.550.10">
    <property type="entry name" value="Spore Coat Polysaccharide Biosynthesis Protein SpsA, Chain A"/>
    <property type="match status" value="1"/>
</dbReference>
<gene>
    <name evidence="2" type="primary">kfoC</name>
    <name evidence="2" type="ORF">BcellWH2_00190</name>
</gene>
<name>A0A0P0GK97_9BACE</name>
<dbReference type="InterPro" id="IPR029044">
    <property type="entry name" value="Nucleotide-diphossugar_trans"/>
</dbReference>
<dbReference type="Proteomes" id="UP000061809">
    <property type="component" value="Chromosome"/>
</dbReference>
<dbReference type="PATRIC" id="fig|246787.4.peg.198"/>
<dbReference type="PANTHER" id="PTHR43685:SF2">
    <property type="entry name" value="GLYCOSYLTRANSFERASE 2-LIKE DOMAIN-CONTAINING PROTEIN"/>
    <property type="match status" value="1"/>
</dbReference>
<organism evidence="2 3">
    <name type="scientific">Bacteroides cellulosilyticus</name>
    <dbReference type="NCBI Taxonomy" id="246787"/>
    <lineage>
        <taxon>Bacteria</taxon>
        <taxon>Pseudomonadati</taxon>
        <taxon>Bacteroidota</taxon>
        <taxon>Bacteroidia</taxon>
        <taxon>Bacteroidales</taxon>
        <taxon>Bacteroidaceae</taxon>
        <taxon>Bacteroides</taxon>
    </lineage>
</organism>
<protein>
    <submittedName>
        <fullName evidence="2">Chondroitin synthase</fullName>
    </submittedName>
</protein>
<dbReference type="EMBL" id="CP012801">
    <property type="protein sequence ID" value="ALJ57466.1"/>
    <property type="molecule type" value="Genomic_DNA"/>
</dbReference>
<dbReference type="InterPro" id="IPR050834">
    <property type="entry name" value="Glycosyltransf_2"/>
</dbReference>
<dbReference type="RefSeq" id="WP_029427033.1">
    <property type="nucleotide sequence ID" value="NZ_CP012801.1"/>
</dbReference>
<proteinExistence type="predicted"/>
<reference evidence="2 3" key="1">
    <citation type="journal article" date="2015" name="Science">
        <title>Genetic determinants of in vivo fitness and diet responsiveness in multiple human gut Bacteroides.</title>
        <authorList>
            <person name="Wu M."/>
            <person name="McNulty N.P."/>
            <person name="Rodionov D.A."/>
            <person name="Khoroshkin M.S."/>
            <person name="Griffin N.W."/>
            <person name="Cheng J."/>
            <person name="Latreille P."/>
            <person name="Kerstetter R.A."/>
            <person name="Terrapon N."/>
            <person name="Henrissat B."/>
            <person name="Osterman A.L."/>
            <person name="Gordon J.I."/>
        </authorList>
    </citation>
    <scope>NUCLEOTIDE SEQUENCE [LARGE SCALE GENOMIC DNA]</scope>
    <source>
        <strain evidence="2 3">WH2</strain>
    </source>
</reference>
<evidence type="ECO:0000259" key="1">
    <source>
        <dbReference type="Pfam" id="PF00535"/>
    </source>
</evidence>
<evidence type="ECO:0000313" key="2">
    <source>
        <dbReference type="EMBL" id="ALJ57466.1"/>
    </source>
</evidence>
<accession>A0A0P0GK97</accession>
<dbReference type="InterPro" id="IPR001173">
    <property type="entry name" value="Glyco_trans_2-like"/>
</dbReference>
<dbReference type="PANTHER" id="PTHR43685">
    <property type="entry name" value="GLYCOSYLTRANSFERASE"/>
    <property type="match status" value="1"/>
</dbReference>
<dbReference type="AlphaFoldDB" id="A0A0P0GK97"/>